<dbReference type="GO" id="GO:0003962">
    <property type="term" value="F:cystathionine gamma-synthase activity"/>
    <property type="evidence" value="ECO:0007669"/>
    <property type="project" value="TreeGrafter"/>
</dbReference>
<dbReference type="GO" id="GO:0004123">
    <property type="term" value="F:cystathionine gamma-lyase activity"/>
    <property type="evidence" value="ECO:0007669"/>
    <property type="project" value="TreeGrafter"/>
</dbReference>
<evidence type="ECO:0000256" key="2">
    <source>
        <dbReference type="ARBA" id="ARBA00009077"/>
    </source>
</evidence>
<protein>
    <submittedName>
        <fullName evidence="6">Cystathionine gamma-synthase</fullName>
    </submittedName>
</protein>
<evidence type="ECO:0000256" key="5">
    <source>
        <dbReference type="SAM" id="Phobius"/>
    </source>
</evidence>
<keyword evidence="5" id="KW-0812">Transmembrane</keyword>
<dbReference type="Gene3D" id="3.90.1150.10">
    <property type="entry name" value="Aspartate Aminotransferase, domain 1"/>
    <property type="match status" value="1"/>
</dbReference>
<dbReference type="RefSeq" id="WP_172208211.1">
    <property type="nucleotide sequence ID" value="NZ_BLLI01000017.1"/>
</dbReference>
<keyword evidence="5" id="KW-0472">Membrane</keyword>
<dbReference type="PANTHER" id="PTHR11808:SF15">
    <property type="entry name" value="CYSTATHIONINE GAMMA-LYASE"/>
    <property type="match status" value="1"/>
</dbReference>
<dbReference type="InterPro" id="IPR015422">
    <property type="entry name" value="PyrdxlP-dep_Trfase_small"/>
</dbReference>
<name>A0A6A0BC62_9LACT</name>
<reference evidence="6 7" key="1">
    <citation type="submission" date="2020-02" db="EMBL/GenBank/DDBJ databases">
        <title>Draft genome sequence of Lactococcus sp. Hs30E4-3.</title>
        <authorList>
            <person name="Noda S."/>
            <person name="Yuki M."/>
            <person name="Ohkuma M."/>
        </authorList>
    </citation>
    <scope>NUCLEOTIDE SEQUENCE [LARGE SCALE GENOMIC DNA]</scope>
    <source>
        <strain evidence="6 7">Hs30E4-3</strain>
    </source>
</reference>
<evidence type="ECO:0000313" key="7">
    <source>
        <dbReference type="Proteomes" id="UP000480303"/>
    </source>
</evidence>
<comment type="similarity">
    <text evidence="2 4">Belongs to the trans-sulfuration enzymes family.</text>
</comment>
<evidence type="ECO:0000256" key="3">
    <source>
        <dbReference type="ARBA" id="ARBA00022898"/>
    </source>
</evidence>
<evidence type="ECO:0000256" key="1">
    <source>
        <dbReference type="ARBA" id="ARBA00001933"/>
    </source>
</evidence>
<proteinExistence type="inferred from homology"/>
<dbReference type="GO" id="GO:0019343">
    <property type="term" value="P:cysteine biosynthetic process via cystathionine"/>
    <property type="evidence" value="ECO:0007669"/>
    <property type="project" value="TreeGrafter"/>
</dbReference>
<keyword evidence="7" id="KW-1185">Reference proteome</keyword>
<dbReference type="PANTHER" id="PTHR11808">
    <property type="entry name" value="TRANS-SULFURATION ENZYME FAMILY MEMBER"/>
    <property type="match status" value="1"/>
</dbReference>
<feature type="transmembrane region" description="Helical" evidence="5">
    <location>
        <begin position="20"/>
        <end position="39"/>
    </location>
</feature>
<comment type="cofactor">
    <cofactor evidence="1 4">
        <name>pyridoxal 5'-phosphate</name>
        <dbReference type="ChEBI" id="CHEBI:597326"/>
    </cofactor>
</comment>
<dbReference type="SUPFAM" id="SSF53383">
    <property type="entry name" value="PLP-dependent transferases"/>
    <property type="match status" value="1"/>
</dbReference>
<comment type="caution">
    <text evidence="6">The sequence shown here is derived from an EMBL/GenBank/DDBJ whole genome shotgun (WGS) entry which is preliminary data.</text>
</comment>
<dbReference type="Pfam" id="PF01053">
    <property type="entry name" value="Cys_Met_Meta_PP"/>
    <property type="match status" value="1"/>
</dbReference>
<keyword evidence="5" id="KW-1133">Transmembrane helix</keyword>
<dbReference type="InterPro" id="IPR015421">
    <property type="entry name" value="PyrdxlP-dep_Trfase_major"/>
</dbReference>
<dbReference type="GO" id="GO:0005737">
    <property type="term" value="C:cytoplasm"/>
    <property type="evidence" value="ECO:0007669"/>
    <property type="project" value="TreeGrafter"/>
</dbReference>
<evidence type="ECO:0000313" key="6">
    <source>
        <dbReference type="EMBL" id="GFH42255.1"/>
    </source>
</evidence>
<accession>A0A6A0BC62</accession>
<dbReference type="InterPro" id="IPR015424">
    <property type="entry name" value="PyrdxlP-dep_Trfase"/>
</dbReference>
<evidence type="ECO:0000256" key="4">
    <source>
        <dbReference type="RuleBase" id="RU362118"/>
    </source>
</evidence>
<dbReference type="GO" id="GO:0019346">
    <property type="term" value="P:transsulfuration"/>
    <property type="evidence" value="ECO:0007669"/>
    <property type="project" value="InterPro"/>
</dbReference>
<keyword evidence="3 4" id="KW-0663">Pyridoxal phosphate</keyword>
<dbReference type="EMBL" id="BLLI01000017">
    <property type="protein sequence ID" value="GFH42255.1"/>
    <property type="molecule type" value="Genomic_DNA"/>
</dbReference>
<dbReference type="Proteomes" id="UP000480303">
    <property type="component" value="Unassembled WGS sequence"/>
</dbReference>
<dbReference type="GO" id="GO:0030170">
    <property type="term" value="F:pyridoxal phosphate binding"/>
    <property type="evidence" value="ECO:0007669"/>
    <property type="project" value="InterPro"/>
</dbReference>
<organism evidence="6 7">
    <name type="scientific">Pseudolactococcus hodotermopsidis</name>
    <dbReference type="NCBI Taxonomy" id="2709157"/>
    <lineage>
        <taxon>Bacteria</taxon>
        <taxon>Bacillati</taxon>
        <taxon>Bacillota</taxon>
        <taxon>Bacilli</taxon>
        <taxon>Lactobacillales</taxon>
        <taxon>Streptococcaceae</taxon>
        <taxon>Pseudolactococcus</taxon>
    </lineage>
</organism>
<dbReference type="AlphaFoldDB" id="A0A6A0BC62"/>
<sequence length="298" mass="33167">MIKQRTGKLEKLLAKVEGAAVVYAFSASQAATLSFISLFKTGDKIMFNRKPDKTVSEYLKQEQLEVQLVDDFNQLSENDFATVKGIFVETPSFPFWRVTDIQRINDLAHKHGILVAVDNSFLTPYYQKTLSYGSDFVIYSAIAYLSGRSDIVASFLATDNVVLAQKIEQMQKTAKPLAQADENALIGGIEMLATRLDQREVSTLVVIDFLQAHKAVKRVYYAGNYSRDEADIQEAQATGIGAQLSFELADNYDLAIFLANLTQFAHAEVIENLVQLTIGIENKTDLIAELAQAFEKSI</sequence>
<dbReference type="InterPro" id="IPR000277">
    <property type="entry name" value="Cys/Met-Metab_PyrdxlP-dep_enz"/>
</dbReference>
<gene>
    <name evidence="6" type="ORF">Hs30E_08060</name>
</gene>
<dbReference type="Gene3D" id="3.40.640.10">
    <property type="entry name" value="Type I PLP-dependent aspartate aminotransferase-like (Major domain)"/>
    <property type="match status" value="1"/>
</dbReference>